<accession>A0A8T0TNN7</accession>
<evidence type="ECO:0000256" key="1">
    <source>
        <dbReference type="SAM" id="MobiDB-lite"/>
    </source>
</evidence>
<name>A0A8T0TNN7_PANVG</name>
<protein>
    <submittedName>
        <fullName evidence="2">Uncharacterized protein</fullName>
    </submittedName>
</protein>
<dbReference type="AlphaFoldDB" id="A0A8T0TNN7"/>
<sequence>MPHFDHLAFAFTEPPATAPAHVVRRTLQTHGVNPRVRLAPSSRGSQLLIFGDVHDRENTMMRAPLPFLDHTIMLERHNEINNRFLFQHEICAALSIEDYPLEHWNRDHIIHCVAPFANPHYIDPICLSGMDYSAVITVVKAEQLADIPHHVNFKNHDSFGSVGRVYVVHVKDIDGPDSDSDPDSDGDSDGELDGGESVSLNADSPNPSPPPASHNSLTPPNNTTPSFLQQRPSGAPSVQAAPLLHRPTAVQVLLTPG</sequence>
<feature type="compositionally biased region" description="Low complexity" evidence="1">
    <location>
        <begin position="195"/>
        <end position="205"/>
    </location>
</feature>
<evidence type="ECO:0000313" key="2">
    <source>
        <dbReference type="EMBL" id="KAG2612480.1"/>
    </source>
</evidence>
<gene>
    <name evidence="2" type="ORF">PVAP13_4KG211210</name>
</gene>
<keyword evidence="3" id="KW-1185">Reference proteome</keyword>
<feature type="compositionally biased region" description="Polar residues" evidence="1">
    <location>
        <begin position="218"/>
        <end position="232"/>
    </location>
</feature>
<comment type="caution">
    <text evidence="2">The sequence shown here is derived from an EMBL/GenBank/DDBJ whole genome shotgun (WGS) entry which is preliminary data.</text>
</comment>
<evidence type="ECO:0000313" key="3">
    <source>
        <dbReference type="Proteomes" id="UP000823388"/>
    </source>
</evidence>
<dbReference type="EMBL" id="CM029043">
    <property type="protein sequence ID" value="KAG2612480.1"/>
    <property type="molecule type" value="Genomic_DNA"/>
</dbReference>
<feature type="region of interest" description="Disordered" evidence="1">
    <location>
        <begin position="172"/>
        <end position="245"/>
    </location>
</feature>
<dbReference type="PANTHER" id="PTHR34303">
    <property type="entry name" value="OS01G0890400 PROTEIN-RELATED"/>
    <property type="match status" value="1"/>
</dbReference>
<dbReference type="Proteomes" id="UP000823388">
    <property type="component" value="Chromosome 4K"/>
</dbReference>
<reference evidence="2" key="1">
    <citation type="submission" date="2020-05" db="EMBL/GenBank/DDBJ databases">
        <title>WGS assembly of Panicum virgatum.</title>
        <authorList>
            <person name="Lovell J.T."/>
            <person name="Jenkins J."/>
            <person name="Shu S."/>
            <person name="Juenger T.E."/>
            <person name="Schmutz J."/>
        </authorList>
    </citation>
    <scope>NUCLEOTIDE SEQUENCE</scope>
    <source>
        <strain evidence="2">AP13</strain>
    </source>
</reference>
<proteinExistence type="predicted"/>
<organism evidence="2 3">
    <name type="scientific">Panicum virgatum</name>
    <name type="common">Blackwell switchgrass</name>
    <dbReference type="NCBI Taxonomy" id="38727"/>
    <lineage>
        <taxon>Eukaryota</taxon>
        <taxon>Viridiplantae</taxon>
        <taxon>Streptophyta</taxon>
        <taxon>Embryophyta</taxon>
        <taxon>Tracheophyta</taxon>
        <taxon>Spermatophyta</taxon>
        <taxon>Magnoliopsida</taxon>
        <taxon>Liliopsida</taxon>
        <taxon>Poales</taxon>
        <taxon>Poaceae</taxon>
        <taxon>PACMAD clade</taxon>
        <taxon>Panicoideae</taxon>
        <taxon>Panicodae</taxon>
        <taxon>Paniceae</taxon>
        <taxon>Panicinae</taxon>
        <taxon>Panicum</taxon>
        <taxon>Panicum sect. Hiantes</taxon>
    </lineage>
</organism>
<dbReference type="PANTHER" id="PTHR34303:SF8">
    <property type="entry name" value="OS09G0372600 PROTEIN"/>
    <property type="match status" value="1"/>
</dbReference>
<feature type="compositionally biased region" description="Acidic residues" evidence="1">
    <location>
        <begin position="175"/>
        <end position="194"/>
    </location>
</feature>